<gene>
    <name evidence="1" type="ORF">ALC53_01450</name>
</gene>
<protein>
    <submittedName>
        <fullName evidence="1">Uncharacterized protein</fullName>
    </submittedName>
</protein>
<evidence type="ECO:0000313" key="2">
    <source>
        <dbReference type="Proteomes" id="UP000078540"/>
    </source>
</evidence>
<organism evidence="1 2">
    <name type="scientific">Atta colombica</name>
    <dbReference type="NCBI Taxonomy" id="520822"/>
    <lineage>
        <taxon>Eukaryota</taxon>
        <taxon>Metazoa</taxon>
        <taxon>Ecdysozoa</taxon>
        <taxon>Arthropoda</taxon>
        <taxon>Hexapoda</taxon>
        <taxon>Insecta</taxon>
        <taxon>Pterygota</taxon>
        <taxon>Neoptera</taxon>
        <taxon>Endopterygota</taxon>
        <taxon>Hymenoptera</taxon>
        <taxon>Apocrita</taxon>
        <taxon>Aculeata</taxon>
        <taxon>Formicoidea</taxon>
        <taxon>Formicidae</taxon>
        <taxon>Myrmicinae</taxon>
        <taxon>Atta</taxon>
    </lineage>
</organism>
<proteinExistence type="predicted"/>
<dbReference type="Proteomes" id="UP000078540">
    <property type="component" value="Unassembled WGS sequence"/>
</dbReference>
<reference evidence="1 2" key="1">
    <citation type="submission" date="2015-09" db="EMBL/GenBank/DDBJ databases">
        <title>Atta colombica WGS genome.</title>
        <authorList>
            <person name="Nygaard S."/>
            <person name="Hu H."/>
            <person name="Boomsma J."/>
            <person name="Zhang G."/>
        </authorList>
    </citation>
    <scope>NUCLEOTIDE SEQUENCE [LARGE SCALE GENOMIC DNA]</scope>
    <source>
        <strain evidence="1">Treedump-2</strain>
        <tissue evidence="1">Whole body</tissue>
    </source>
</reference>
<keyword evidence="2" id="KW-1185">Reference proteome</keyword>
<name>A0A195BUE9_9HYME</name>
<sequence>MTGGRGTLSEIGLRNTGEDFVKRKSGSHFQVMFMGTLLYNFPFAEDFSHTPFDLAHNSLGNSRSESQNSLAIYSRLERIAVRFLAKILMSHDILIVARFLHKVAQWILSHDSRDPYNPLEYKCIVSAARLKLFEFAGVARQRGCEHSLVNTPRKSNVTRSRASNWDAAAVAGLKTSTSGWRVALGPGSPSRCRRSRNYRKLILMRTREPDARVARDRILKRKSDCTELPL</sequence>
<dbReference type="AlphaFoldDB" id="A0A195BUE9"/>
<dbReference type="EMBL" id="KQ976407">
    <property type="protein sequence ID" value="KYM91382.1"/>
    <property type="molecule type" value="Genomic_DNA"/>
</dbReference>
<evidence type="ECO:0000313" key="1">
    <source>
        <dbReference type="EMBL" id="KYM91382.1"/>
    </source>
</evidence>
<accession>A0A195BUE9</accession>